<evidence type="ECO:0000313" key="3">
    <source>
        <dbReference type="Proteomes" id="UP001200022"/>
    </source>
</evidence>
<dbReference type="PANTHER" id="PTHR22916">
    <property type="entry name" value="GLYCOSYLTRANSFERASE"/>
    <property type="match status" value="1"/>
</dbReference>
<dbReference type="Proteomes" id="UP001200022">
    <property type="component" value="Unassembled WGS sequence"/>
</dbReference>
<dbReference type="RefSeq" id="WP_237230725.1">
    <property type="nucleotide sequence ID" value="NZ_JAKKDV010000002.1"/>
</dbReference>
<accession>A0ABS9IHD8</accession>
<organism evidence="2 3">
    <name type="scientific">Flaviramulus multivorans</name>
    <dbReference type="NCBI Taxonomy" id="1304750"/>
    <lineage>
        <taxon>Bacteria</taxon>
        <taxon>Pseudomonadati</taxon>
        <taxon>Bacteroidota</taxon>
        <taxon>Flavobacteriia</taxon>
        <taxon>Flavobacteriales</taxon>
        <taxon>Flavobacteriaceae</taxon>
        <taxon>Flaviramulus</taxon>
    </lineage>
</organism>
<evidence type="ECO:0000313" key="2">
    <source>
        <dbReference type="EMBL" id="MCF7560040.1"/>
    </source>
</evidence>
<dbReference type="InterPro" id="IPR029044">
    <property type="entry name" value="Nucleotide-diphossugar_trans"/>
</dbReference>
<gene>
    <name evidence="2" type="ORF">L3X39_05270</name>
</gene>
<dbReference type="CDD" id="cd00761">
    <property type="entry name" value="Glyco_tranf_GTA_type"/>
    <property type="match status" value="1"/>
</dbReference>
<dbReference type="PANTHER" id="PTHR22916:SF3">
    <property type="entry name" value="UDP-GLCNAC:BETAGAL BETA-1,3-N-ACETYLGLUCOSAMINYLTRANSFERASE-LIKE PROTEIN 1"/>
    <property type="match status" value="1"/>
</dbReference>
<name>A0ABS9IHD8_9FLAO</name>
<protein>
    <submittedName>
        <fullName evidence="2">Glycosyltransferase</fullName>
    </submittedName>
</protein>
<dbReference type="EMBL" id="JAKKDV010000002">
    <property type="protein sequence ID" value="MCF7560040.1"/>
    <property type="molecule type" value="Genomic_DNA"/>
</dbReference>
<sequence length="338" mass="39612">MKLSVLIPMYNAESYIANCLESLVNQDIEANDYEIIIMDDGSSDNSVKIVKDYQKSYNNILLHQESNSGSDSTRNKLLKYAKGDYIYFLDADDYIAYNSLKSILEYAEKNELDFIGFDTVLTKKLDEYDLKNCVDNPSELSIITGLKYLEENKGLRHEVWWYLIKRDLILSNGICFDSNGNNSDVIFTVKSILRAKNLVFYPLPIHRYVQTTSSVMRGESADKKRKLIDSMFSMIISYSNLINETERETIKYKKTIIDNLKFRRDVFTFFNIINMIREKYSKNEVENRLKQLKGVYAYPIKNFTQDHYKSLKYIFLNCFVNSEFILMTMFSVKDKLIK</sequence>
<dbReference type="InterPro" id="IPR001173">
    <property type="entry name" value="Glyco_trans_2-like"/>
</dbReference>
<comment type="caution">
    <text evidence="2">The sequence shown here is derived from an EMBL/GenBank/DDBJ whole genome shotgun (WGS) entry which is preliminary data.</text>
</comment>
<feature type="domain" description="Glycosyltransferase 2-like" evidence="1">
    <location>
        <begin position="4"/>
        <end position="117"/>
    </location>
</feature>
<evidence type="ECO:0000259" key="1">
    <source>
        <dbReference type="Pfam" id="PF00535"/>
    </source>
</evidence>
<dbReference type="SUPFAM" id="SSF53448">
    <property type="entry name" value="Nucleotide-diphospho-sugar transferases"/>
    <property type="match status" value="1"/>
</dbReference>
<keyword evidence="3" id="KW-1185">Reference proteome</keyword>
<dbReference type="Gene3D" id="3.90.550.10">
    <property type="entry name" value="Spore Coat Polysaccharide Biosynthesis Protein SpsA, Chain A"/>
    <property type="match status" value="1"/>
</dbReference>
<dbReference type="Pfam" id="PF00535">
    <property type="entry name" value="Glycos_transf_2"/>
    <property type="match status" value="1"/>
</dbReference>
<proteinExistence type="predicted"/>
<reference evidence="2 3" key="1">
    <citation type="submission" date="2022-01" db="EMBL/GenBank/DDBJ databases">
        <title>Draft genome sequence of Sabulilitoribacter multivorans KCTC 32326.</title>
        <authorList>
            <person name="Oh J.-S."/>
        </authorList>
    </citation>
    <scope>NUCLEOTIDE SEQUENCE [LARGE SCALE GENOMIC DNA]</scope>
    <source>
        <strain evidence="2 3">M-M16</strain>
    </source>
</reference>